<evidence type="ECO:0000256" key="2">
    <source>
        <dbReference type="ARBA" id="ARBA00001947"/>
    </source>
</evidence>
<dbReference type="CDD" id="cd09603">
    <property type="entry name" value="M1_APN_like"/>
    <property type="match status" value="1"/>
</dbReference>
<dbReference type="InterPro" id="IPR042097">
    <property type="entry name" value="Aminopeptidase_N-like_N_sf"/>
</dbReference>
<evidence type="ECO:0000256" key="11">
    <source>
        <dbReference type="ARBA" id="ARBA00029811"/>
    </source>
</evidence>
<comment type="caution">
    <text evidence="16">The sequence shown here is derived from an EMBL/GenBank/DDBJ whole genome shotgun (WGS) entry which is preliminary data.</text>
</comment>
<keyword evidence="8" id="KW-0378">Hydrolase</keyword>
<dbReference type="Gene3D" id="2.60.40.1730">
    <property type="entry name" value="tricorn interacting facor f3 domain"/>
    <property type="match status" value="1"/>
</dbReference>
<dbReference type="InterPro" id="IPR001930">
    <property type="entry name" value="Peptidase_M1"/>
</dbReference>
<accession>A0A7Y9ZDA0</accession>
<evidence type="ECO:0000313" key="16">
    <source>
        <dbReference type="EMBL" id="NYI43314.1"/>
    </source>
</evidence>
<dbReference type="SUPFAM" id="SSF55486">
    <property type="entry name" value="Metalloproteases ('zincins'), catalytic domain"/>
    <property type="match status" value="1"/>
</dbReference>
<dbReference type="GO" id="GO:0008237">
    <property type="term" value="F:metallopeptidase activity"/>
    <property type="evidence" value="ECO:0007669"/>
    <property type="project" value="UniProtKB-KW"/>
</dbReference>
<evidence type="ECO:0000256" key="9">
    <source>
        <dbReference type="ARBA" id="ARBA00022833"/>
    </source>
</evidence>
<keyword evidence="7" id="KW-0479">Metal-binding</keyword>
<protein>
    <recommendedName>
        <fullName evidence="5">Aminopeptidase N</fullName>
        <ecNumber evidence="4">3.4.11.2</ecNumber>
    </recommendedName>
    <alternativeName>
        <fullName evidence="11">Alanine aminopeptidase</fullName>
    </alternativeName>
    <alternativeName>
        <fullName evidence="12">Lysyl aminopeptidase</fullName>
    </alternativeName>
</protein>
<dbReference type="Pfam" id="PF17900">
    <property type="entry name" value="Peptidase_M1_N"/>
    <property type="match status" value="1"/>
</dbReference>
<dbReference type="PANTHER" id="PTHR11533:SF297">
    <property type="entry name" value="AMINOPEPTIDASE N"/>
    <property type="match status" value="1"/>
</dbReference>
<evidence type="ECO:0000256" key="3">
    <source>
        <dbReference type="ARBA" id="ARBA00010136"/>
    </source>
</evidence>
<dbReference type="InterPro" id="IPR045357">
    <property type="entry name" value="Aminopeptidase_N-like_N"/>
</dbReference>
<feature type="domain" description="Aminopeptidase N-like N-terminal" evidence="15">
    <location>
        <begin position="52"/>
        <end position="220"/>
    </location>
</feature>
<dbReference type="PANTHER" id="PTHR11533">
    <property type="entry name" value="PROTEASE M1 ZINC METALLOPROTEASE"/>
    <property type="match status" value="1"/>
</dbReference>
<dbReference type="Gene3D" id="1.10.390.10">
    <property type="entry name" value="Neutral Protease Domain 2"/>
    <property type="match status" value="1"/>
</dbReference>
<comment type="cofactor">
    <cofactor evidence="2">
        <name>Zn(2+)</name>
        <dbReference type="ChEBI" id="CHEBI:29105"/>
    </cofactor>
</comment>
<dbReference type="InterPro" id="IPR050344">
    <property type="entry name" value="Peptidase_M1_aminopeptidases"/>
</dbReference>
<dbReference type="GO" id="GO:0016285">
    <property type="term" value="F:alanyl aminopeptidase activity"/>
    <property type="evidence" value="ECO:0007669"/>
    <property type="project" value="UniProtKB-EC"/>
</dbReference>
<gene>
    <name evidence="16" type="ORF">BJ993_000394</name>
</gene>
<feature type="chain" id="PRO_5039697126" description="Aminopeptidase N" evidence="13">
    <location>
        <begin position="22"/>
        <end position="473"/>
    </location>
</feature>
<dbReference type="GO" id="GO:0008270">
    <property type="term" value="F:zinc ion binding"/>
    <property type="evidence" value="ECO:0007669"/>
    <property type="project" value="InterPro"/>
</dbReference>
<dbReference type="EMBL" id="JACBZM010000001">
    <property type="protein sequence ID" value="NYI43314.1"/>
    <property type="molecule type" value="Genomic_DNA"/>
</dbReference>
<evidence type="ECO:0000256" key="1">
    <source>
        <dbReference type="ARBA" id="ARBA00000098"/>
    </source>
</evidence>
<dbReference type="RefSeq" id="WP_179647545.1">
    <property type="nucleotide sequence ID" value="NZ_JACBZM010000001.1"/>
</dbReference>
<evidence type="ECO:0000259" key="14">
    <source>
        <dbReference type="Pfam" id="PF01433"/>
    </source>
</evidence>
<dbReference type="GO" id="GO:0006508">
    <property type="term" value="P:proteolysis"/>
    <property type="evidence" value="ECO:0007669"/>
    <property type="project" value="UniProtKB-KW"/>
</dbReference>
<keyword evidence="13" id="KW-0732">Signal</keyword>
<evidence type="ECO:0000256" key="7">
    <source>
        <dbReference type="ARBA" id="ARBA00022723"/>
    </source>
</evidence>
<organism evidence="16 17">
    <name type="scientific">Nocardioides aromaticivorans</name>
    <dbReference type="NCBI Taxonomy" id="200618"/>
    <lineage>
        <taxon>Bacteria</taxon>
        <taxon>Bacillati</taxon>
        <taxon>Actinomycetota</taxon>
        <taxon>Actinomycetes</taxon>
        <taxon>Propionibacteriales</taxon>
        <taxon>Nocardioidaceae</taxon>
        <taxon>Nocardioides</taxon>
    </lineage>
</organism>
<dbReference type="InterPro" id="IPR027268">
    <property type="entry name" value="Peptidase_M4/M1_CTD_sf"/>
</dbReference>
<evidence type="ECO:0000313" key="17">
    <source>
        <dbReference type="Proteomes" id="UP000562045"/>
    </source>
</evidence>
<keyword evidence="9" id="KW-0862">Zinc</keyword>
<feature type="domain" description="Peptidase M1 membrane alanine aminopeptidase" evidence="14">
    <location>
        <begin position="309"/>
        <end position="454"/>
    </location>
</feature>
<comment type="catalytic activity">
    <reaction evidence="1">
        <text>Release of an N-terminal amino acid, Xaa-|-Yaa- from a peptide, amide or arylamide. Xaa is preferably Ala, but may be most amino acids including Pro (slow action). When a terminal hydrophobic residue is followed by a prolyl residue, the two may be released as an intact Xaa-Pro dipeptide.</text>
        <dbReference type="EC" id="3.4.11.2"/>
    </reaction>
</comment>
<evidence type="ECO:0000256" key="8">
    <source>
        <dbReference type="ARBA" id="ARBA00022801"/>
    </source>
</evidence>
<keyword evidence="10" id="KW-0482">Metalloprotease</keyword>
<reference evidence="16 17" key="1">
    <citation type="submission" date="2020-07" db="EMBL/GenBank/DDBJ databases">
        <title>Sequencing the genomes of 1000 actinobacteria strains.</title>
        <authorList>
            <person name="Klenk H.-P."/>
        </authorList>
    </citation>
    <scope>NUCLEOTIDE SEQUENCE [LARGE SCALE GENOMIC DNA]</scope>
    <source>
        <strain evidence="16 17">DSM 15131</strain>
    </source>
</reference>
<dbReference type="PRINTS" id="PR00756">
    <property type="entry name" value="ALADIPTASE"/>
</dbReference>
<dbReference type="SUPFAM" id="SSF63737">
    <property type="entry name" value="Leukotriene A4 hydrolase N-terminal domain"/>
    <property type="match status" value="1"/>
</dbReference>
<evidence type="ECO:0000259" key="15">
    <source>
        <dbReference type="Pfam" id="PF17900"/>
    </source>
</evidence>
<dbReference type="EC" id="3.4.11.2" evidence="4"/>
<sequence length="473" mass="51360">MRMRTVLVVFLLLLVPGLSGAGAATLTAGPGSPVGPDPYWKYDGNGGTDALRYNIQVSYDFGSRTLRGRTVVTMRAKQDLTSFTLDLLLPVSAVKVDGRTARFAKPLNHELKVVPPATIASGDIFRVDVTYAGKPDAYTYGGERNWLADRNEVVAMNQPHMAPWWFPSNDHPTDKAVFDVRVSVPRAKRVVSNGSLVSRTVSGTRATTHWRTVDPMVTYLAFFAAGGYDVASGRTGKGIPYYYAVSQQLSSGDRTRAMRQLRQSGPVTDWLQGWLGTYPFTSTGGLVTGLDVGFALENQTRPTYGAWIYPSVVVHELAHQWFGDSVAVHRWKDIWINEGFATFSEVAYAAAHGGPSVASWLNAAYQDRCHESGSSFWTLDLTAPGAANIFDEAVYDRGAMVLAALQNRIGATALRDLLRTWVAQHHDGNASVAQFEALAASETGEDLDGFFDAWLRDGTVPSGAGNGLLHACS</sequence>
<keyword evidence="6" id="KW-0645">Protease</keyword>
<evidence type="ECO:0000256" key="4">
    <source>
        <dbReference type="ARBA" id="ARBA00012564"/>
    </source>
</evidence>
<keyword evidence="16" id="KW-0031">Aminopeptidase</keyword>
<name>A0A7Y9ZDA0_9ACTN</name>
<evidence type="ECO:0000256" key="10">
    <source>
        <dbReference type="ARBA" id="ARBA00023049"/>
    </source>
</evidence>
<evidence type="ECO:0000256" key="12">
    <source>
        <dbReference type="ARBA" id="ARBA00031533"/>
    </source>
</evidence>
<comment type="similarity">
    <text evidence="3">Belongs to the peptidase M1 family.</text>
</comment>
<evidence type="ECO:0000256" key="6">
    <source>
        <dbReference type="ARBA" id="ARBA00022670"/>
    </source>
</evidence>
<evidence type="ECO:0000256" key="5">
    <source>
        <dbReference type="ARBA" id="ARBA00015611"/>
    </source>
</evidence>
<dbReference type="Pfam" id="PF01433">
    <property type="entry name" value="Peptidase_M1"/>
    <property type="match status" value="1"/>
</dbReference>
<dbReference type="AlphaFoldDB" id="A0A7Y9ZDA0"/>
<dbReference type="InterPro" id="IPR014782">
    <property type="entry name" value="Peptidase_M1_dom"/>
</dbReference>
<feature type="signal peptide" evidence="13">
    <location>
        <begin position="1"/>
        <end position="21"/>
    </location>
</feature>
<dbReference type="Proteomes" id="UP000562045">
    <property type="component" value="Unassembled WGS sequence"/>
</dbReference>
<proteinExistence type="inferred from homology"/>
<evidence type="ECO:0000256" key="13">
    <source>
        <dbReference type="SAM" id="SignalP"/>
    </source>
</evidence>